<evidence type="ECO:0000256" key="4">
    <source>
        <dbReference type="ARBA" id="ARBA00022475"/>
    </source>
</evidence>
<keyword evidence="5 9" id="KW-0169">Cobalamin biosynthesis</keyword>
<proteinExistence type="inferred from homology"/>
<keyword evidence="4 9" id="KW-1003">Cell membrane</keyword>
<feature type="transmembrane region" description="Helical" evidence="9">
    <location>
        <begin position="304"/>
        <end position="327"/>
    </location>
</feature>
<sequence length="329" mass="34156">MFDLSGRVLILIIAFGIEAVLAYPAAVFRAIGHPVSWIGALIAALDSALNRPNYSFAMRRGAGVGTVLLLLAGSLGAGVAIEAVAPAIPYFGFAIAVLVVAMLLAFGNLDQHVRAVSTALGAEGLDGGRRSIAKIVGRDPDALDEAAICRAAIESLAENASDGVTAPALWFLAGGLPGMIAYKAINTADSMIGHMSEHHRAFGWAAARLDDLVNLPASRLTGLIFVAAAAMVPGASAPSAWRAYRRDARLHRSPNAGWPEAAMAGALGLRLAGPRIYGGVLVHDHWMGDGRAEATALDVDRALMIYRVAFAGALLIVAALGLLVAWLRG</sequence>
<evidence type="ECO:0000256" key="3">
    <source>
        <dbReference type="ARBA" id="ARBA00006263"/>
    </source>
</evidence>
<dbReference type="UniPathway" id="UPA00148"/>
<dbReference type="InterPro" id="IPR004485">
    <property type="entry name" value="Cobalamin_biosynth_CobD/CbiB"/>
</dbReference>
<evidence type="ECO:0000256" key="5">
    <source>
        <dbReference type="ARBA" id="ARBA00022573"/>
    </source>
</evidence>
<evidence type="ECO:0000256" key="1">
    <source>
        <dbReference type="ARBA" id="ARBA00004651"/>
    </source>
</evidence>
<comment type="subcellular location">
    <subcellularLocation>
        <location evidence="1 9">Cell membrane</location>
        <topology evidence="1 9">Multi-pass membrane protein</topology>
    </subcellularLocation>
</comment>
<dbReference type="GO" id="GO:0015420">
    <property type="term" value="F:ABC-type vitamin B12 transporter activity"/>
    <property type="evidence" value="ECO:0007669"/>
    <property type="project" value="UniProtKB-UniRule"/>
</dbReference>
<dbReference type="GO" id="GO:0009236">
    <property type="term" value="P:cobalamin biosynthetic process"/>
    <property type="evidence" value="ECO:0007669"/>
    <property type="project" value="UniProtKB-UniRule"/>
</dbReference>
<organism evidence="10 11">
    <name type="scientific">Bradyrhizobium erythrophlei</name>
    <dbReference type="NCBI Taxonomy" id="1437360"/>
    <lineage>
        <taxon>Bacteria</taxon>
        <taxon>Pseudomonadati</taxon>
        <taxon>Pseudomonadota</taxon>
        <taxon>Alphaproteobacteria</taxon>
        <taxon>Hyphomicrobiales</taxon>
        <taxon>Nitrobacteraceae</taxon>
        <taxon>Bradyrhizobium</taxon>
    </lineage>
</organism>
<dbReference type="EMBL" id="LT670817">
    <property type="protein sequence ID" value="SHH19493.1"/>
    <property type="molecule type" value="Genomic_DNA"/>
</dbReference>
<evidence type="ECO:0000256" key="2">
    <source>
        <dbReference type="ARBA" id="ARBA00004953"/>
    </source>
</evidence>
<comment type="caution">
    <text evidence="9">Lacks conserved residue(s) required for the propagation of feature annotation.</text>
</comment>
<dbReference type="HAMAP" id="MF_00024">
    <property type="entry name" value="CobD_CbiB"/>
    <property type="match status" value="1"/>
</dbReference>
<evidence type="ECO:0000256" key="8">
    <source>
        <dbReference type="ARBA" id="ARBA00023136"/>
    </source>
</evidence>
<dbReference type="NCBIfam" id="TIGR00380">
    <property type="entry name" value="cobal_cbiB"/>
    <property type="match status" value="1"/>
</dbReference>
<dbReference type="GO" id="GO:0005886">
    <property type="term" value="C:plasma membrane"/>
    <property type="evidence" value="ECO:0007669"/>
    <property type="project" value="UniProtKB-SubCell"/>
</dbReference>
<evidence type="ECO:0000313" key="10">
    <source>
        <dbReference type="EMBL" id="SHH19493.1"/>
    </source>
</evidence>
<comment type="pathway">
    <text evidence="2 9">Cofactor biosynthesis; adenosylcobalamin biosynthesis.</text>
</comment>
<name>A0A1M5R120_9BRAD</name>
<evidence type="ECO:0000313" key="11">
    <source>
        <dbReference type="Proteomes" id="UP000189796"/>
    </source>
</evidence>
<keyword evidence="8 9" id="KW-0472">Membrane</keyword>
<protein>
    <recommendedName>
        <fullName evidence="9">Cobalamin biosynthesis protein CobD</fullName>
    </recommendedName>
</protein>
<dbReference type="PANTHER" id="PTHR34308:SF1">
    <property type="entry name" value="COBALAMIN BIOSYNTHESIS PROTEIN CBIB"/>
    <property type="match status" value="1"/>
</dbReference>
<feature type="transmembrane region" description="Helical" evidence="9">
    <location>
        <begin position="61"/>
        <end position="81"/>
    </location>
</feature>
<comment type="similarity">
    <text evidence="3 9">Belongs to the CobD/CbiB family.</text>
</comment>
<reference evidence="10 11" key="1">
    <citation type="submission" date="2016-11" db="EMBL/GenBank/DDBJ databases">
        <authorList>
            <person name="Jaros S."/>
            <person name="Januszkiewicz K."/>
            <person name="Wedrychowicz H."/>
        </authorList>
    </citation>
    <scope>NUCLEOTIDE SEQUENCE [LARGE SCALE GENOMIC DNA]</scope>
    <source>
        <strain evidence="10 11">GAS138</strain>
    </source>
</reference>
<dbReference type="OrthoDB" id="9811967at2"/>
<evidence type="ECO:0000256" key="9">
    <source>
        <dbReference type="HAMAP-Rule" id="MF_00024"/>
    </source>
</evidence>
<dbReference type="GO" id="GO:0048472">
    <property type="term" value="F:threonine-phosphate decarboxylase activity"/>
    <property type="evidence" value="ECO:0007669"/>
    <property type="project" value="InterPro"/>
</dbReference>
<dbReference type="Pfam" id="PF03186">
    <property type="entry name" value="CobD_Cbib"/>
    <property type="match status" value="1"/>
</dbReference>
<evidence type="ECO:0000256" key="6">
    <source>
        <dbReference type="ARBA" id="ARBA00022692"/>
    </source>
</evidence>
<dbReference type="RefSeq" id="WP_079602897.1">
    <property type="nucleotide sequence ID" value="NZ_LT670817.1"/>
</dbReference>
<dbReference type="PANTHER" id="PTHR34308">
    <property type="entry name" value="COBALAMIN BIOSYNTHESIS PROTEIN CBIB"/>
    <property type="match status" value="1"/>
</dbReference>
<dbReference type="AlphaFoldDB" id="A0A1M5R120"/>
<feature type="transmembrane region" description="Helical" evidence="9">
    <location>
        <begin position="7"/>
        <end position="25"/>
    </location>
</feature>
<comment type="function">
    <text evidence="9">Converts cobyric acid to cobinamide by the addition of aminopropanol on the F carboxylic group.</text>
</comment>
<keyword evidence="7 9" id="KW-1133">Transmembrane helix</keyword>
<gene>
    <name evidence="9" type="primary">cobD</name>
    <name evidence="10" type="ORF">SAMN05443248_4023</name>
</gene>
<evidence type="ECO:0000256" key="7">
    <source>
        <dbReference type="ARBA" id="ARBA00022989"/>
    </source>
</evidence>
<feature type="transmembrane region" description="Helical" evidence="9">
    <location>
        <begin position="87"/>
        <end position="106"/>
    </location>
</feature>
<keyword evidence="6 9" id="KW-0812">Transmembrane</keyword>
<accession>A0A1M5R120</accession>
<dbReference type="Proteomes" id="UP000189796">
    <property type="component" value="Chromosome I"/>
</dbReference>